<dbReference type="Gene3D" id="2.40.170.20">
    <property type="entry name" value="TonB-dependent receptor, beta-barrel domain"/>
    <property type="match status" value="1"/>
</dbReference>
<dbReference type="InterPro" id="IPR037066">
    <property type="entry name" value="Plug_dom_sf"/>
</dbReference>
<organism evidence="13">
    <name type="scientific">Bacteroides intestinalis</name>
    <dbReference type="NCBI Taxonomy" id="329854"/>
    <lineage>
        <taxon>Bacteria</taxon>
        <taxon>Pseudomonadati</taxon>
        <taxon>Bacteroidota</taxon>
        <taxon>Bacteroidia</taxon>
        <taxon>Bacteroidales</taxon>
        <taxon>Bacteroidaceae</taxon>
        <taxon>Bacteroides</taxon>
    </lineage>
</organism>
<evidence type="ECO:0000313" key="14">
    <source>
        <dbReference type="Proteomes" id="UP000070319"/>
    </source>
</evidence>
<comment type="caution">
    <text evidence="13">The sequence shown here is derived from an EMBL/GenBank/DDBJ whole genome shotgun (WGS) entry which is preliminary data.</text>
</comment>
<name>A0A139KM72_9BACE</name>
<dbReference type="SUPFAM" id="SSF56935">
    <property type="entry name" value="Porins"/>
    <property type="match status" value="1"/>
</dbReference>
<evidence type="ECO:0000256" key="8">
    <source>
        <dbReference type="PROSITE-ProRule" id="PRU01360"/>
    </source>
</evidence>
<dbReference type="FunFam" id="2.60.40.1120:FF:000003">
    <property type="entry name" value="Outer membrane protein Omp121"/>
    <property type="match status" value="1"/>
</dbReference>
<dbReference type="RefSeq" id="WP_061438484.1">
    <property type="nucleotide sequence ID" value="NZ_KQ968743.1"/>
</dbReference>
<evidence type="ECO:0000256" key="4">
    <source>
        <dbReference type="ARBA" id="ARBA00022692"/>
    </source>
</evidence>
<gene>
    <name evidence="13" type="ORF">HMPREF2531_05619</name>
</gene>
<protein>
    <submittedName>
        <fullName evidence="13">TonB-dependent receptor plug domain protein</fullName>
    </submittedName>
</protein>
<dbReference type="Gene3D" id="2.60.40.1120">
    <property type="entry name" value="Carboxypeptidase-like, regulatory domain"/>
    <property type="match status" value="1"/>
</dbReference>
<dbReference type="FunFam" id="2.170.130.10:FF:000023">
    <property type="entry name" value="SusC/RagA family TonB-linked outer membrane protein"/>
    <property type="match status" value="1"/>
</dbReference>
<keyword evidence="5 9" id="KW-0798">TonB box</keyword>
<dbReference type="Pfam" id="PF07715">
    <property type="entry name" value="Plug"/>
    <property type="match status" value="1"/>
</dbReference>
<keyword evidence="13" id="KW-0675">Receptor</keyword>
<dbReference type="Proteomes" id="UP000070319">
    <property type="component" value="Unassembled WGS sequence"/>
</dbReference>
<dbReference type="PROSITE" id="PS52016">
    <property type="entry name" value="TONB_DEPENDENT_REC_3"/>
    <property type="match status" value="1"/>
</dbReference>
<dbReference type="InterPro" id="IPR036942">
    <property type="entry name" value="Beta-barrel_TonB_sf"/>
</dbReference>
<evidence type="ECO:0000256" key="2">
    <source>
        <dbReference type="ARBA" id="ARBA00022448"/>
    </source>
</evidence>
<dbReference type="Pfam" id="PF13715">
    <property type="entry name" value="CarbopepD_reg_2"/>
    <property type="match status" value="1"/>
</dbReference>
<evidence type="ECO:0000259" key="12">
    <source>
        <dbReference type="Pfam" id="PF07715"/>
    </source>
</evidence>
<keyword evidence="7 8" id="KW-0998">Cell outer membrane</keyword>
<dbReference type="Gene3D" id="2.170.130.10">
    <property type="entry name" value="TonB-dependent receptor, plug domain"/>
    <property type="match status" value="1"/>
</dbReference>
<feature type="domain" description="TonB-dependent receptor plug" evidence="12">
    <location>
        <begin position="121"/>
        <end position="241"/>
    </location>
</feature>
<dbReference type="NCBIfam" id="TIGR04056">
    <property type="entry name" value="OMP_RagA_SusC"/>
    <property type="match status" value="1"/>
</dbReference>
<sequence>MRKRMSLFMTSLFISISLMTAQVVNVGGIVVSAEDGEPIIGASVLVKGTTTGTITDVDGKFNFNNLSASATSLIVSYVGMKTQEVQIQKTAMRIELATDTEVLDEVVVTAMGIKRSEKALGYAATSVKADRITETRTSDVMSGLAGKIAGVQISTTSSDPGSSTSVVIRGVSSLSGSNQPLYVVDGVPLNNTSIRSSDGLNSGFDFGNGANAINPDDVENMTILKGAAATALYGSRAANGVVMITTKSGKKNQGIGIEYNGGVQWSTILRLPEFQNEFGMGWNGNHTELENGSWGPRLDGSMQLWGNIYNNSQKLKPFLAQENNVRDFFDAGFRYSNSLSFNGATDRSNYFVSFSQISDDGMIPTDADSYDKYTFSARGSHKVGNLTFSSSLNYSFQKNDFATTGQGLSMLNSIYQTPRDVSIIGLQDMNDPFNTPGYYYTPYGVTNPYYILENYLNSYESERFYGKFQMDYDFLKYFKFTYRMGLDTSTGQNDRGVPNLYALFYENTPNGDGQGASSPFSGETGSYTQRITRQREINQDLMVSFDMPINDFRINAIVGFNGNERKYSYQDVEVRDLTIPTWFNLSNSSSTPSVTTYQEMRRLMGVFGQFEASWKDMLYLTLTARNDWSSTLPKENRSFFYPGFTTSFIFSELLGDGVRDWLSFGKVRASWGKTGNDADVYMVNPVYGQSAISIPFGSLLFPLNGVNAFSAGNTLGSNTLSPEMTTEYELGLNMAFFNNRLSFDAAYYNRNSDRQIFSLNMDPATGYTYQNMNLGKIRNQGIEALVNITPIQMKNFSWELGLNITKNWSKVISLPEQLGGQASIFGFSGGTGMYAITGYPVGVFRAEVAARDPEGHIIVNSSTGLPVAADEYAIVGDMNNKYQLGLSTTLRYKGWTLSADFDIRKGGIMYSRTKDINYFTGNAIQTAYNDRNTFIVPNSVNRVTDSNGNVTYVENTTPITGSNIYAYWGAGGDGMGSASLIDKSFVKLRSLVLGWDVPKKWLAKTPITELRLSAYGNNLFLWTPSDNTFIDPETTSFGNDLAGNFGEYTANPSSRRFGFNLMVKF</sequence>
<dbReference type="AlphaFoldDB" id="A0A139KM72"/>
<keyword evidence="10" id="KW-0732">Signal</keyword>
<evidence type="ECO:0000256" key="9">
    <source>
        <dbReference type="RuleBase" id="RU003357"/>
    </source>
</evidence>
<evidence type="ECO:0000256" key="6">
    <source>
        <dbReference type="ARBA" id="ARBA00023136"/>
    </source>
</evidence>
<dbReference type="PATRIC" id="fig|329854.7.peg.5687"/>
<dbReference type="InterPro" id="IPR012910">
    <property type="entry name" value="Plug_dom"/>
</dbReference>
<evidence type="ECO:0000313" key="13">
    <source>
        <dbReference type="EMBL" id="KXT40280.1"/>
    </source>
</evidence>
<feature type="signal peptide" evidence="10">
    <location>
        <begin position="1"/>
        <end position="20"/>
    </location>
</feature>
<dbReference type="InterPro" id="IPR023996">
    <property type="entry name" value="TonB-dep_OMP_SusC/RagA"/>
</dbReference>
<evidence type="ECO:0000256" key="7">
    <source>
        <dbReference type="ARBA" id="ARBA00023237"/>
    </source>
</evidence>
<dbReference type="EMBL" id="LTDF01000180">
    <property type="protein sequence ID" value="KXT40280.1"/>
    <property type="molecule type" value="Genomic_DNA"/>
</dbReference>
<reference evidence="13 14" key="1">
    <citation type="submission" date="2016-02" db="EMBL/GenBank/DDBJ databases">
        <authorList>
            <person name="Wen L."/>
            <person name="He K."/>
            <person name="Yang H."/>
        </authorList>
    </citation>
    <scope>NUCLEOTIDE SEQUENCE [LARGE SCALE GENOMIC DNA]</scope>
    <source>
        <strain evidence="13 14">KLE1704</strain>
    </source>
</reference>
<keyword evidence="2 8" id="KW-0813">Transport</keyword>
<accession>A0A139KM72</accession>
<keyword evidence="3 8" id="KW-1134">Transmembrane beta strand</keyword>
<dbReference type="InterPro" id="IPR000531">
    <property type="entry name" value="Beta-barrel_TonB"/>
</dbReference>
<dbReference type="GO" id="GO:0009279">
    <property type="term" value="C:cell outer membrane"/>
    <property type="evidence" value="ECO:0007669"/>
    <property type="project" value="UniProtKB-SubCell"/>
</dbReference>
<dbReference type="InterPro" id="IPR039426">
    <property type="entry name" value="TonB-dep_rcpt-like"/>
</dbReference>
<comment type="similarity">
    <text evidence="8 9">Belongs to the TonB-dependent receptor family.</text>
</comment>
<feature type="domain" description="TonB-dependent receptor-like beta-barrel" evidence="11">
    <location>
        <begin position="437"/>
        <end position="1019"/>
    </location>
</feature>
<dbReference type="Pfam" id="PF00593">
    <property type="entry name" value="TonB_dep_Rec_b-barrel"/>
    <property type="match status" value="1"/>
</dbReference>
<comment type="subcellular location">
    <subcellularLocation>
        <location evidence="1 8">Cell outer membrane</location>
        <topology evidence="1 8">Multi-pass membrane protein</topology>
    </subcellularLocation>
</comment>
<evidence type="ECO:0000256" key="1">
    <source>
        <dbReference type="ARBA" id="ARBA00004571"/>
    </source>
</evidence>
<evidence type="ECO:0000256" key="10">
    <source>
        <dbReference type="SAM" id="SignalP"/>
    </source>
</evidence>
<evidence type="ECO:0000256" key="5">
    <source>
        <dbReference type="ARBA" id="ARBA00023077"/>
    </source>
</evidence>
<dbReference type="InterPro" id="IPR023997">
    <property type="entry name" value="TonB-dep_OMP_SusC/RagA_CS"/>
</dbReference>
<dbReference type="SUPFAM" id="SSF49464">
    <property type="entry name" value="Carboxypeptidase regulatory domain-like"/>
    <property type="match status" value="1"/>
</dbReference>
<dbReference type="InterPro" id="IPR008969">
    <property type="entry name" value="CarboxyPept-like_regulatory"/>
</dbReference>
<dbReference type="NCBIfam" id="TIGR04057">
    <property type="entry name" value="SusC_RagA_signa"/>
    <property type="match status" value="1"/>
</dbReference>
<evidence type="ECO:0000259" key="11">
    <source>
        <dbReference type="Pfam" id="PF00593"/>
    </source>
</evidence>
<keyword evidence="4 8" id="KW-0812">Transmembrane</keyword>
<evidence type="ECO:0000256" key="3">
    <source>
        <dbReference type="ARBA" id="ARBA00022452"/>
    </source>
</evidence>
<keyword evidence="6 8" id="KW-0472">Membrane</keyword>
<proteinExistence type="inferred from homology"/>
<feature type="chain" id="PRO_5007486471" evidence="10">
    <location>
        <begin position="21"/>
        <end position="1065"/>
    </location>
</feature>